<accession>A0AAE1UVN0</accession>
<dbReference type="AlphaFoldDB" id="A0AAE1UVN0"/>
<proteinExistence type="predicted"/>
<keyword evidence="1" id="KW-0472">Membrane</keyword>
<evidence type="ECO:0000313" key="2">
    <source>
        <dbReference type="EMBL" id="KAK4345022.1"/>
    </source>
</evidence>
<feature type="transmembrane region" description="Helical" evidence="1">
    <location>
        <begin position="21"/>
        <end position="38"/>
    </location>
</feature>
<evidence type="ECO:0000313" key="3">
    <source>
        <dbReference type="Proteomes" id="UP001291623"/>
    </source>
</evidence>
<protein>
    <submittedName>
        <fullName evidence="2">Uncharacterized protein</fullName>
    </submittedName>
</protein>
<sequence>MAKLEDTSKKMTKRNHGSTKFFVIVMVKLVCISGEAEFENFKWLAPIQRLFSSFLDQ</sequence>
<keyword evidence="3" id="KW-1185">Reference proteome</keyword>
<reference evidence="2" key="1">
    <citation type="submission" date="2023-12" db="EMBL/GenBank/DDBJ databases">
        <title>Genome assembly of Anisodus tanguticus.</title>
        <authorList>
            <person name="Wang Y.-J."/>
        </authorList>
    </citation>
    <scope>NUCLEOTIDE SEQUENCE</scope>
    <source>
        <strain evidence="2">KB-2021</strain>
        <tissue evidence="2">Leaf</tissue>
    </source>
</reference>
<keyword evidence="1" id="KW-0812">Transmembrane</keyword>
<dbReference type="EMBL" id="JAVYJV010000019">
    <property type="protein sequence ID" value="KAK4345022.1"/>
    <property type="molecule type" value="Genomic_DNA"/>
</dbReference>
<dbReference type="Proteomes" id="UP001291623">
    <property type="component" value="Unassembled WGS sequence"/>
</dbReference>
<keyword evidence="1" id="KW-1133">Transmembrane helix</keyword>
<organism evidence="2 3">
    <name type="scientific">Anisodus tanguticus</name>
    <dbReference type="NCBI Taxonomy" id="243964"/>
    <lineage>
        <taxon>Eukaryota</taxon>
        <taxon>Viridiplantae</taxon>
        <taxon>Streptophyta</taxon>
        <taxon>Embryophyta</taxon>
        <taxon>Tracheophyta</taxon>
        <taxon>Spermatophyta</taxon>
        <taxon>Magnoliopsida</taxon>
        <taxon>eudicotyledons</taxon>
        <taxon>Gunneridae</taxon>
        <taxon>Pentapetalae</taxon>
        <taxon>asterids</taxon>
        <taxon>lamiids</taxon>
        <taxon>Solanales</taxon>
        <taxon>Solanaceae</taxon>
        <taxon>Solanoideae</taxon>
        <taxon>Hyoscyameae</taxon>
        <taxon>Anisodus</taxon>
    </lineage>
</organism>
<gene>
    <name evidence="2" type="ORF">RND71_035198</name>
</gene>
<comment type="caution">
    <text evidence="2">The sequence shown here is derived from an EMBL/GenBank/DDBJ whole genome shotgun (WGS) entry which is preliminary data.</text>
</comment>
<name>A0AAE1UVN0_9SOLA</name>
<evidence type="ECO:0000256" key="1">
    <source>
        <dbReference type="SAM" id="Phobius"/>
    </source>
</evidence>